<gene>
    <name evidence="8" type="ORF">FGO68_gene10905</name>
</gene>
<dbReference type="AlphaFoldDB" id="A0A8J8P169"/>
<dbReference type="EMBL" id="RRYP01003109">
    <property type="protein sequence ID" value="TNV84135.1"/>
    <property type="molecule type" value="Genomic_DNA"/>
</dbReference>
<reference evidence="8" key="1">
    <citation type="submission" date="2019-06" db="EMBL/GenBank/DDBJ databases">
        <authorList>
            <person name="Zheng W."/>
        </authorList>
    </citation>
    <scope>NUCLEOTIDE SEQUENCE</scope>
    <source>
        <strain evidence="8">QDHG01</strain>
    </source>
</reference>
<accession>A0A8J8P169</accession>
<keyword evidence="2" id="KW-0723">Serine/threonine-protein kinase</keyword>
<dbReference type="GO" id="GO:0004674">
    <property type="term" value="F:protein serine/threonine kinase activity"/>
    <property type="evidence" value="ECO:0007669"/>
    <property type="project" value="UniProtKB-KW"/>
</dbReference>
<evidence type="ECO:0000313" key="9">
    <source>
        <dbReference type="Proteomes" id="UP000785679"/>
    </source>
</evidence>
<keyword evidence="3" id="KW-0808">Transferase</keyword>
<organism evidence="8 9">
    <name type="scientific">Halteria grandinella</name>
    <dbReference type="NCBI Taxonomy" id="5974"/>
    <lineage>
        <taxon>Eukaryota</taxon>
        <taxon>Sar</taxon>
        <taxon>Alveolata</taxon>
        <taxon>Ciliophora</taxon>
        <taxon>Intramacronucleata</taxon>
        <taxon>Spirotrichea</taxon>
        <taxon>Stichotrichia</taxon>
        <taxon>Sporadotrichida</taxon>
        <taxon>Halteriidae</taxon>
        <taxon>Halteria</taxon>
    </lineage>
</organism>
<keyword evidence="6" id="KW-0067">ATP-binding</keyword>
<dbReference type="PANTHER" id="PTHR24356">
    <property type="entry name" value="SERINE/THREONINE-PROTEIN KINASE"/>
    <property type="match status" value="1"/>
</dbReference>
<feature type="region of interest" description="Disordered" evidence="7">
    <location>
        <begin position="123"/>
        <end position="152"/>
    </location>
</feature>
<dbReference type="GO" id="GO:0035556">
    <property type="term" value="P:intracellular signal transduction"/>
    <property type="evidence" value="ECO:0007669"/>
    <property type="project" value="TreeGrafter"/>
</dbReference>
<comment type="caution">
    <text evidence="8">The sequence shown here is derived from an EMBL/GenBank/DDBJ whole genome shotgun (WGS) entry which is preliminary data.</text>
</comment>
<evidence type="ECO:0000313" key="8">
    <source>
        <dbReference type="EMBL" id="TNV84135.1"/>
    </source>
</evidence>
<feature type="compositionally biased region" description="Polar residues" evidence="7">
    <location>
        <begin position="129"/>
        <end position="138"/>
    </location>
</feature>
<evidence type="ECO:0000256" key="4">
    <source>
        <dbReference type="ARBA" id="ARBA00022741"/>
    </source>
</evidence>
<evidence type="ECO:0000256" key="6">
    <source>
        <dbReference type="ARBA" id="ARBA00022840"/>
    </source>
</evidence>
<dbReference type="PANTHER" id="PTHR24356:SF407">
    <property type="entry name" value="RAC SERINE_THREONINE-PROTEIN KINASE"/>
    <property type="match status" value="1"/>
</dbReference>
<evidence type="ECO:0000256" key="7">
    <source>
        <dbReference type="SAM" id="MobiDB-lite"/>
    </source>
</evidence>
<evidence type="ECO:0000256" key="5">
    <source>
        <dbReference type="ARBA" id="ARBA00022777"/>
    </source>
</evidence>
<dbReference type="Gene3D" id="1.10.510.10">
    <property type="entry name" value="Transferase(Phosphotransferase) domain 1"/>
    <property type="match status" value="1"/>
</dbReference>
<sequence length="152" mass="17005">MFLNIESGPIRWPDQSKHGVSVSVEAQDLILRLLDRDRTTRLGAVSDAEEVLTHPFFADFDIQKLQQKILPAPFIPKLPDLEQLREMGGQLTFKDFQETIIPTQKMELVNIKKDEFEEFGEVKEMSGASVPSQATPATVSDAPRRLGAGAQK</sequence>
<dbReference type="InterPro" id="IPR050236">
    <property type="entry name" value="Ser_Thr_kinase_AGC"/>
</dbReference>
<evidence type="ECO:0000256" key="1">
    <source>
        <dbReference type="ARBA" id="ARBA00012513"/>
    </source>
</evidence>
<dbReference type="Proteomes" id="UP000785679">
    <property type="component" value="Unassembled WGS sequence"/>
</dbReference>
<name>A0A8J8P169_HALGN</name>
<keyword evidence="5" id="KW-0418">Kinase</keyword>
<proteinExistence type="predicted"/>
<dbReference type="InterPro" id="IPR011009">
    <property type="entry name" value="Kinase-like_dom_sf"/>
</dbReference>
<keyword evidence="9" id="KW-1185">Reference proteome</keyword>
<evidence type="ECO:0000256" key="3">
    <source>
        <dbReference type="ARBA" id="ARBA00022679"/>
    </source>
</evidence>
<evidence type="ECO:0000256" key="2">
    <source>
        <dbReference type="ARBA" id="ARBA00022527"/>
    </source>
</evidence>
<keyword evidence="4" id="KW-0547">Nucleotide-binding</keyword>
<protein>
    <recommendedName>
        <fullName evidence="1">non-specific serine/threonine protein kinase</fullName>
        <ecNumber evidence="1">2.7.11.1</ecNumber>
    </recommendedName>
</protein>
<dbReference type="EC" id="2.7.11.1" evidence="1"/>
<dbReference type="SUPFAM" id="SSF56112">
    <property type="entry name" value="Protein kinase-like (PK-like)"/>
    <property type="match status" value="1"/>
</dbReference>
<dbReference type="GO" id="GO:0005524">
    <property type="term" value="F:ATP binding"/>
    <property type="evidence" value="ECO:0007669"/>
    <property type="project" value="UniProtKB-KW"/>
</dbReference>